<dbReference type="AlphaFoldDB" id="A0A914QTG5"/>
<evidence type="ECO:0000313" key="2">
    <source>
        <dbReference type="Proteomes" id="UP000887578"/>
    </source>
</evidence>
<evidence type="ECO:0000256" key="1">
    <source>
        <dbReference type="SAM" id="SignalP"/>
    </source>
</evidence>
<dbReference type="InterPro" id="IPR009003">
    <property type="entry name" value="Peptidase_S1_PA"/>
</dbReference>
<dbReference type="Proteomes" id="UP000887578">
    <property type="component" value="Unplaced"/>
</dbReference>
<protein>
    <submittedName>
        <fullName evidence="3">Peptidase S1 domain-containing protein</fullName>
    </submittedName>
</protein>
<dbReference type="SUPFAM" id="SSF50494">
    <property type="entry name" value="Trypsin-like serine proteases"/>
    <property type="match status" value="1"/>
</dbReference>
<keyword evidence="2" id="KW-1185">Reference proteome</keyword>
<sequence length="129" mass="14286">MLLTLILFFTCLNFVHSITDGKNVAIGRLGKNKDSTSNPKIIQFSDAEISYNKYTAHGIFSKAKTDEGDAGNGVLVKDGNIWKLMGIIQGAVEFEPGVFNASAIDLTHFEEWIEEILEKIDNLQGDHEL</sequence>
<accession>A0A914QTG5</accession>
<keyword evidence="1" id="KW-0732">Signal</keyword>
<feature type="chain" id="PRO_5037310674" evidence="1">
    <location>
        <begin position="18"/>
        <end position="129"/>
    </location>
</feature>
<proteinExistence type="predicted"/>
<organism evidence="2 3">
    <name type="scientific">Panagrolaimus davidi</name>
    <dbReference type="NCBI Taxonomy" id="227884"/>
    <lineage>
        <taxon>Eukaryota</taxon>
        <taxon>Metazoa</taxon>
        <taxon>Ecdysozoa</taxon>
        <taxon>Nematoda</taxon>
        <taxon>Chromadorea</taxon>
        <taxon>Rhabditida</taxon>
        <taxon>Tylenchina</taxon>
        <taxon>Panagrolaimomorpha</taxon>
        <taxon>Panagrolaimoidea</taxon>
        <taxon>Panagrolaimidae</taxon>
        <taxon>Panagrolaimus</taxon>
    </lineage>
</organism>
<evidence type="ECO:0000313" key="3">
    <source>
        <dbReference type="WBParaSite" id="PDA_v2.g713.t1"/>
    </source>
</evidence>
<name>A0A914QTG5_9BILA</name>
<reference evidence="3" key="1">
    <citation type="submission" date="2022-11" db="UniProtKB">
        <authorList>
            <consortium name="WormBaseParasite"/>
        </authorList>
    </citation>
    <scope>IDENTIFICATION</scope>
</reference>
<feature type="signal peptide" evidence="1">
    <location>
        <begin position="1"/>
        <end position="17"/>
    </location>
</feature>
<dbReference type="WBParaSite" id="PDA_v2.g713.t1">
    <property type="protein sequence ID" value="PDA_v2.g713.t1"/>
    <property type="gene ID" value="PDA_v2.g713"/>
</dbReference>